<comment type="caution">
    <text evidence="1">The sequence shown here is derived from an EMBL/GenBank/DDBJ whole genome shotgun (WGS) entry which is preliminary data.</text>
</comment>
<protein>
    <submittedName>
        <fullName evidence="1">Uncharacterized protein</fullName>
    </submittedName>
</protein>
<dbReference type="Proteomes" id="UP000828390">
    <property type="component" value="Unassembled WGS sequence"/>
</dbReference>
<reference evidence="1" key="1">
    <citation type="journal article" date="2019" name="bioRxiv">
        <title>The Genome of the Zebra Mussel, Dreissena polymorpha: A Resource for Invasive Species Research.</title>
        <authorList>
            <person name="McCartney M.A."/>
            <person name="Auch B."/>
            <person name="Kono T."/>
            <person name="Mallez S."/>
            <person name="Zhang Y."/>
            <person name="Obille A."/>
            <person name="Becker A."/>
            <person name="Abrahante J.E."/>
            <person name="Garbe J."/>
            <person name="Badalamenti J.P."/>
            <person name="Herman A."/>
            <person name="Mangelson H."/>
            <person name="Liachko I."/>
            <person name="Sullivan S."/>
            <person name="Sone E.D."/>
            <person name="Koren S."/>
            <person name="Silverstein K.A.T."/>
            <person name="Beckman K.B."/>
            <person name="Gohl D.M."/>
        </authorList>
    </citation>
    <scope>NUCLEOTIDE SEQUENCE</scope>
    <source>
        <strain evidence="1">Duluth1</strain>
        <tissue evidence="1">Whole animal</tissue>
    </source>
</reference>
<name>A0A9D4CUJ4_DREPO</name>
<evidence type="ECO:0000313" key="2">
    <source>
        <dbReference type="Proteomes" id="UP000828390"/>
    </source>
</evidence>
<keyword evidence="2" id="KW-1185">Reference proteome</keyword>
<sequence>MLQSLTYPRVTTVHGAVSIMLLASDLPESDDCTGCCACKCFQSLTYPRVTTVRLLCLPMLPVPDLTESDDCAGCCVCKCFSL</sequence>
<accession>A0A9D4CUJ4</accession>
<evidence type="ECO:0000313" key="1">
    <source>
        <dbReference type="EMBL" id="KAH3733738.1"/>
    </source>
</evidence>
<proteinExistence type="predicted"/>
<organism evidence="1 2">
    <name type="scientific">Dreissena polymorpha</name>
    <name type="common">Zebra mussel</name>
    <name type="synonym">Mytilus polymorpha</name>
    <dbReference type="NCBI Taxonomy" id="45954"/>
    <lineage>
        <taxon>Eukaryota</taxon>
        <taxon>Metazoa</taxon>
        <taxon>Spiralia</taxon>
        <taxon>Lophotrochozoa</taxon>
        <taxon>Mollusca</taxon>
        <taxon>Bivalvia</taxon>
        <taxon>Autobranchia</taxon>
        <taxon>Heteroconchia</taxon>
        <taxon>Euheterodonta</taxon>
        <taxon>Imparidentia</taxon>
        <taxon>Neoheterodontei</taxon>
        <taxon>Myida</taxon>
        <taxon>Dreissenoidea</taxon>
        <taxon>Dreissenidae</taxon>
        <taxon>Dreissena</taxon>
    </lineage>
</organism>
<dbReference type="AlphaFoldDB" id="A0A9D4CUJ4"/>
<dbReference type="EMBL" id="JAIWYP010000011">
    <property type="protein sequence ID" value="KAH3733738.1"/>
    <property type="molecule type" value="Genomic_DNA"/>
</dbReference>
<gene>
    <name evidence="1" type="ORF">DPMN_040172</name>
</gene>
<reference evidence="1" key="2">
    <citation type="submission" date="2020-11" db="EMBL/GenBank/DDBJ databases">
        <authorList>
            <person name="McCartney M.A."/>
            <person name="Auch B."/>
            <person name="Kono T."/>
            <person name="Mallez S."/>
            <person name="Becker A."/>
            <person name="Gohl D.M."/>
            <person name="Silverstein K.A.T."/>
            <person name="Koren S."/>
            <person name="Bechman K.B."/>
            <person name="Herman A."/>
            <person name="Abrahante J.E."/>
            <person name="Garbe J."/>
        </authorList>
    </citation>
    <scope>NUCLEOTIDE SEQUENCE</scope>
    <source>
        <strain evidence="1">Duluth1</strain>
        <tissue evidence="1">Whole animal</tissue>
    </source>
</reference>